<dbReference type="InterPro" id="IPR022441">
    <property type="entry name" value="Para_beta_helix_rpt-2"/>
</dbReference>
<evidence type="ECO:0000256" key="1">
    <source>
        <dbReference type="ARBA" id="ARBA00004906"/>
    </source>
</evidence>
<keyword evidence="3" id="KW-0833">Ubl conjugation pathway</keyword>
<evidence type="ECO:0000256" key="2">
    <source>
        <dbReference type="ARBA" id="ARBA00022737"/>
    </source>
</evidence>
<dbReference type="InterPro" id="IPR006626">
    <property type="entry name" value="PbH1"/>
</dbReference>
<dbReference type="InterPro" id="IPR007742">
    <property type="entry name" value="NosD_dom"/>
</dbReference>
<feature type="domain" description="Right handed beta helix" evidence="5">
    <location>
        <begin position="83"/>
        <end position="216"/>
    </location>
</feature>
<dbReference type="SMART" id="SM00710">
    <property type="entry name" value="PbH1"/>
    <property type="match status" value="14"/>
</dbReference>
<dbReference type="PANTHER" id="PTHR22990">
    <property type="entry name" value="F-BOX ONLY PROTEIN"/>
    <property type="match status" value="1"/>
</dbReference>
<dbReference type="STRING" id="55802.TBCH5v1_1295"/>
<dbReference type="InterPro" id="IPR013783">
    <property type="entry name" value="Ig-like_fold"/>
</dbReference>
<accession>A0A0S1XBR9</accession>
<proteinExistence type="predicted"/>
<dbReference type="Proteomes" id="UP000066042">
    <property type="component" value="Chromosome"/>
</dbReference>
<evidence type="ECO:0008006" key="8">
    <source>
        <dbReference type="Google" id="ProtNLM"/>
    </source>
</evidence>
<dbReference type="Pfam" id="PF13229">
    <property type="entry name" value="Beta_helix"/>
    <property type="match status" value="1"/>
</dbReference>
<dbReference type="RefSeq" id="WP_056933909.1">
    <property type="nucleotide sequence ID" value="NZ_CP013050.1"/>
</dbReference>
<dbReference type="PANTHER" id="PTHR22990:SF15">
    <property type="entry name" value="F-BOX ONLY PROTEIN 10"/>
    <property type="match status" value="1"/>
</dbReference>
<dbReference type="InterPro" id="IPR011050">
    <property type="entry name" value="Pectin_lyase_fold/virulence"/>
</dbReference>
<evidence type="ECO:0000313" key="7">
    <source>
        <dbReference type="Proteomes" id="UP000066042"/>
    </source>
</evidence>
<sequence length="673" mass="74170">MRKLLMLLGILMFVGIAGIAKADIVYINTLPYEITSPGYYILNISVSNFDPSTYGVNYAIKISASNVVLDGAGNVIDGDDSGVDYGIYAYSGTNITVKNVIVAGWYYGIYYEYVQNGNIINVTANSNTHDGIVLAYSNYSTLVNTTANYNSVSGFRLRYSNYNILLNNNASNNYGRTSGIDIYYSHGNNLIGNIVSSNKGYGISVISSLNNNLTSNLITSNDWGIILSASSKNSITNNTILGNTWGVYLYSYSNNNTIANNIISGGVLGIYLGSSNYNTVIKNTIQSYTGIKIYPSSQQNSLVSNTIKNAGDDGIKLYSGPNDIIGNIITNSGASGIDVQSSNNRIINNTISHNKYSGIMLKGKGNVVAGNRIYDNGWGSLQYHGGIRIRDSGNFIYNNFFNNTVNVKFDASYQNFWNTTKTLGRNIIGGLYIGGNVWFKPDGTGFSETCADKDSDGICDDPFIMNSVNIDYLPLAFLQDSVPPSVVIVYPENTTYSESITSIKVNVTDNSQISEVIAEVDGEYNITLVFDGVYYINTTVNIGEGQHWIRIYAYDTYGNANSTEIVYFTVKIPHRTEGQFLSFSYFYYLRYIKLLQLFNESYTRAISLGINNGTLTKVLTFKTLAEKEWQLAWSRGSPIITSDVRAFIHLRKAYLYLKEAETILENILISSGS</sequence>
<evidence type="ECO:0000313" key="6">
    <source>
        <dbReference type="EMBL" id="ALM75215.1"/>
    </source>
</evidence>
<organism evidence="6 7">
    <name type="scientific">Thermococcus barophilus</name>
    <dbReference type="NCBI Taxonomy" id="55802"/>
    <lineage>
        <taxon>Archaea</taxon>
        <taxon>Methanobacteriati</taxon>
        <taxon>Methanobacteriota</taxon>
        <taxon>Thermococci</taxon>
        <taxon>Thermococcales</taxon>
        <taxon>Thermococcaceae</taxon>
        <taxon>Thermococcus</taxon>
    </lineage>
</organism>
<dbReference type="Gene3D" id="2.160.20.10">
    <property type="entry name" value="Single-stranded right-handed beta-helix, Pectin lyase-like"/>
    <property type="match status" value="3"/>
</dbReference>
<reference evidence="6 7" key="1">
    <citation type="journal article" date="2016" name="Genome Announc.">
        <title>Complete genome sequence of the hyperthermophilic and piezophilic archaeon Thermococcus barophilus Ch5, capable of growth at the expense of hydrogenogenesis from carbon monoxide and formate.</title>
        <authorList>
            <person name="Oger P."/>
            <person name="Sokolova T.G."/>
            <person name="Kozhevnikova D.A."/>
            <person name="Taranov E.A."/>
            <person name="Vannier P."/>
            <person name="Lee H.S."/>
            <person name="Kwon K.K."/>
            <person name="Kang S.G."/>
            <person name="Lee J.H."/>
            <person name="Bonch-Osmolovskaya E.A."/>
            <person name="Lebedinsky A.V."/>
        </authorList>
    </citation>
    <scope>NUCLEOTIDE SEQUENCE [LARGE SCALE GENOMIC DNA]</scope>
    <source>
        <strain evidence="7">Ch5</strain>
    </source>
</reference>
<dbReference type="InterPro" id="IPR051550">
    <property type="entry name" value="SCF-Subunits/Alg-Epimerases"/>
</dbReference>
<evidence type="ECO:0000256" key="3">
    <source>
        <dbReference type="ARBA" id="ARBA00022786"/>
    </source>
</evidence>
<dbReference type="SUPFAM" id="SSF51126">
    <property type="entry name" value="Pectin lyase-like"/>
    <property type="match status" value="2"/>
</dbReference>
<dbReference type="InterPro" id="IPR012334">
    <property type="entry name" value="Pectin_lyas_fold"/>
</dbReference>
<dbReference type="AlphaFoldDB" id="A0A0S1XBR9"/>
<comment type="pathway">
    <text evidence="1">Protein modification; protein ubiquitination.</text>
</comment>
<dbReference type="Pfam" id="PF05048">
    <property type="entry name" value="NosD"/>
    <property type="match status" value="1"/>
</dbReference>
<dbReference type="EMBL" id="CP013050">
    <property type="protein sequence ID" value="ALM75215.1"/>
    <property type="molecule type" value="Genomic_DNA"/>
</dbReference>
<name>A0A0S1XBR9_THEBA</name>
<feature type="domain" description="Periplasmic copper-binding protein NosD beta helix" evidence="4">
    <location>
        <begin position="313"/>
        <end position="443"/>
    </location>
</feature>
<protein>
    <recommendedName>
        <fullName evidence="8">Periplasmic copper-binding protein NosD beta helix domain-containing protein</fullName>
    </recommendedName>
</protein>
<dbReference type="GeneID" id="26136543"/>
<evidence type="ECO:0000259" key="4">
    <source>
        <dbReference type="Pfam" id="PF05048"/>
    </source>
</evidence>
<dbReference type="Gene3D" id="2.60.40.10">
    <property type="entry name" value="Immunoglobulins"/>
    <property type="match status" value="1"/>
</dbReference>
<evidence type="ECO:0000259" key="5">
    <source>
        <dbReference type="Pfam" id="PF13229"/>
    </source>
</evidence>
<dbReference type="NCBIfam" id="TIGR03804">
    <property type="entry name" value="para_beta_helix"/>
    <property type="match status" value="6"/>
</dbReference>
<gene>
    <name evidence="6" type="ORF">TBCH5v1_1295</name>
</gene>
<dbReference type="InterPro" id="IPR039448">
    <property type="entry name" value="Beta_helix"/>
</dbReference>
<keyword evidence="2" id="KW-0677">Repeat</keyword>
<dbReference type="PATRIC" id="fig|55802.8.peg.1275"/>